<dbReference type="Pfam" id="PF05239">
    <property type="entry name" value="PRC"/>
    <property type="match status" value="1"/>
</dbReference>
<dbReference type="PANTHER" id="PTHR36505:SF1">
    <property type="entry name" value="BLR1072 PROTEIN"/>
    <property type="match status" value="1"/>
</dbReference>
<dbReference type="Gene3D" id="2.30.30.240">
    <property type="entry name" value="PRC-barrel domain"/>
    <property type="match status" value="1"/>
</dbReference>
<protein>
    <recommendedName>
        <fullName evidence="3">PRC-barrel domain-containing protein</fullName>
    </recommendedName>
</protein>
<dbReference type="PANTHER" id="PTHR36505">
    <property type="entry name" value="BLR1072 PROTEIN"/>
    <property type="match status" value="1"/>
</dbReference>
<dbReference type="Proteomes" id="UP000887222">
    <property type="component" value="Unassembled WGS sequence"/>
</dbReference>
<keyword evidence="5" id="KW-1185">Reference proteome</keyword>
<dbReference type="InterPro" id="IPR027275">
    <property type="entry name" value="PRC-brl_dom"/>
</dbReference>
<feature type="chain" id="PRO_5045593535" description="PRC-barrel domain-containing protein" evidence="2">
    <location>
        <begin position="23"/>
        <end position="181"/>
    </location>
</feature>
<evidence type="ECO:0000313" key="4">
    <source>
        <dbReference type="EMBL" id="GIZ53769.1"/>
    </source>
</evidence>
<dbReference type="EMBL" id="BPMK01000020">
    <property type="protein sequence ID" value="GIZ53769.1"/>
    <property type="molecule type" value="Genomic_DNA"/>
</dbReference>
<gene>
    <name evidence="4" type="ORF">NCCP691_37830</name>
</gene>
<feature type="region of interest" description="Disordered" evidence="1">
    <location>
        <begin position="148"/>
        <end position="181"/>
    </location>
</feature>
<reference evidence="4 5" key="1">
    <citation type="journal article" date="2022" name="Int. J. Syst. Evol. Microbiol.">
        <title>Noviherbaspirillum aridicola sp. nov., isolated from an arid soil in Pakistan.</title>
        <authorList>
            <person name="Khan I.U."/>
            <person name="Saqib M."/>
            <person name="Amin A."/>
            <person name="Hussain F."/>
            <person name="Li L."/>
            <person name="Liu Y.H."/>
            <person name="Fang B.Z."/>
            <person name="Ahmed I."/>
            <person name="Li W.J."/>
        </authorList>
    </citation>
    <scope>NUCLEOTIDE SEQUENCE [LARGE SCALE GENOMIC DNA]</scope>
    <source>
        <strain evidence="4 5">NCCP-691</strain>
    </source>
</reference>
<accession>A0ABQ4Q9N0</accession>
<dbReference type="SUPFAM" id="SSF50346">
    <property type="entry name" value="PRC-barrel domain"/>
    <property type="match status" value="1"/>
</dbReference>
<evidence type="ECO:0000256" key="1">
    <source>
        <dbReference type="SAM" id="MobiDB-lite"/>
    </source>
</evidence>
<sequence>MKRLVTTALVAILAMSSTASMAATAEGGRAGKPSLDQQELYRGSRIIGAAVHDARDRKIGEVKDLLLDSARGEVAYAILGFGGRKLHPVPWRALMPSESGRNYVLDADREVIAQAPGFDMGEWPDTGNQRWSEDIDRYWNRMVGRATDAGQASAAGTPPAAASSGGSGKPGSGNAGRGDRR</sequence>
<evidence type="ECO:0000256" key="2">
    <source>
        <dbReference type="SAM" id="SignalP"/>
    </source>
</evidence>
<dbReference type="RefSeq" id="WP_220810182.1">
    <property type="nucleotide sequence ID" value="NZ_BPMK01000020.1"/>
</dbReference>
<proteinExistence type="predicted"/>
<dbReference type="InterPro" id="IPR011033">
    <property type="entry name" value="PRC_barrel-like_sf"/>
</dbReference>
<feature type="compositionally biased region" description="Low complexity" evidence="1">
    <location>
        <begin position="149"/>
        <end position="164"/>
    </location>
</feature>
<evidence type="ECO:0000313" key="5">
    <source>
        <dbReference type="Proteomes" id="UP000887222"/>
    </source>
</evidence>
<keyword evidence="2" id="KW-0732">Signal</keyword>
<feature type="compositionally biased region" description="Gly residues" evidence="1">
    <location>
        <begin position="165"/>
        <end position="181"/>
    </location>
</feature>
<evidence type="ECO:0000259" key="3">
    <source>
        <dbReference type="Pfam" id="PF05239"/>
    </source>
</evidence>
<comment type="caution">
    <text evidence="4">The sequence shown here is derived from an EMBL/GenBank/DDBJ whole genome shotgun (WGS) entry which is preliminary data.</text>
</comment>
<feature type="domain" description="PRC-barrel" evidence="3">
    <location>
        <begin position="40"/>
        <end position="110"/>
    </location>
</feature>
<organism evidence="4 5">
    <name type="scientific">Noviherbaspirillum aridicola</name>
    <dbReference type="NCBI Taxonomy" id="2849687"/>
    <lineage>
        <taxon>Bacteria</taxon>
        <taxon>Pseudomonadati</taxon>
        <taxon>Pseudomonadota</taxon>
        <taxon>Betaproteobacteria</taxon>
        <taxon>Burkholderiales</taxon>
        <taxon>Oxalobacteraceae</taxon>
        <taxon>Noviherbaspirillum</taxon>
    </lineage>
</organism>
<feature type="signal peptide" evidence="2">
    <location>
        <begin position="1"/>
        <end position="22"/>
    </location>
</feature>
<name>A0ABQ4Q9N0_9BURK</name>